<proteinExistence type="predicted"/>
<name>A0ABT6XDT0_9GAMM</name>
<comment type="caution">
    <text evidence="2">The sequence shown here is derived from an EMBL/GenBank/DDBJ whole genome shotgun (WGS) entry which is preliminary data.</text>
</comment>
<accession>A0ABT6XDT0</accession>
<dbReference type="Pfam" id="PF19574">
    <property type="entry name" value="LolA_3"/>
    <property type="match status" value="1"/>
</dbReference>
<feature type="chain" id="PRO_5047020414" evidence="1">
    <location>
        <begin position="33"/>
        <end position="226"/>
    </location>
</feature>
<reference evidence="2 3" key="1">
    <citation type="submission" date="2023-05" db="EMBL/GenBank/DDBJ databases">
        <title>Lysobacter sp. strain LF1 Genome sequencing and assembly.</title>
        <authorList>
            <person name="Jung Y."/>
        </authorList>
    </citation>
    <scope>NUCLEOTIDE SEQUENCE [LARGE SCALE GENOMIC DNA]</scope>
    <source>
        <strain evidence="2 3">LF1</strain>
    </source>
</reference>
<feature type="signal peptide" evidence="1">
    <location>
        <begin position="1"/>
        <end position="32"/>
    </location>
</feature>
<protein>
    <submittedName>
        <fullName evidence="2">Fatty acyl CoA synthetase</fullName>
    </submittedName>
</protein>
<dbReference type="Proteomes" id="UP001321580">
    <property type="component" value="Unassembled WGS sequence"/>
</dbReference>
<keyword evidence="3" id="KW-1185">Reference proteome</keyword>
<gene>
    <name evidence="2" type="ORF">QLQ15_05150</name>
</gene>
<evidence type="ECO:0000256" key="1">
    <source>
        <dbReference type="SAM" id="SignalP"/>
    </source>
</evidence>
<keyword evidence="1" id="KW-0732">Signal</keyword>
<dbReference type="InterPro" id="IPR004564">
    <property type="entry name" value="OM_lipoprot_carrier_LolA-like"/>
</dbReference>
<dbReference type="EMBL" id="JASGBI010000001">
    <property type="protein sequence ID" value="MDI9238297.1"/>
    <property type="molecule type" value="Genomic_DNA"/>
</dbReference>
<evidence type="ECO:0000313" key="2">
    <source>
        <dbReference type="EMBL" id="MDI9238297.1"/>
    </source>
</evidence>
<evidence type="ECO:0000313" key="3">
    <source>
        <dbReference type="Proteomes" id="UP001321580"/>
    </source>
</evidence>
<organism evidence="2 3">
    <name type="scientific">Lysobacter stagni</name>
    <dbReference type="NCBI Taxonomy" id="3045172"/>
    <lineage>
        <taxon>Bacteria</taxon>
        <taxon>Pseudomonadati</taxon>
        <taxon>Pseudomonadota</taxon>
        <taxon>Gammaproteobacteria</taxon>
        <taxon>Lysobacterales</taxon>
        <taxon>Lysobacteraceae</taxon>
        <taxon>Lysobacter</taxon>
    </lineage>
</organism>
<sequence>MAMTQRDIRTARYWTTGAATLLLAGTALCAAAAEPAVDTGWILSRIARPAPASTPFLEVRGSKLLKAPLRLTGEYRRPDADTLVREVRAPYAETTTLRAGEAVIERAGQSPRRFPLARVPELAGLQASFGALLAGDTAALERHYVLGADGSRERWTLTLTPKDPAVAKRVSAIVLSGGGAQLRCIETRPAGGGDAQRTLMSDAATQAAGVTDAAALAALCHGEPAR</sequence>
<dbReference type="RefSeq" id="WP_283211769.1">
    <property type="nucleotide sequence ID" value="NZ_JASGBI010000001.1"/>
</dbReference>